<reference evidence="1 2" key="1">
    <citation type="journal article" date="2018" name="Front. Plant Sci.">
        <title>Red Clover (Trifolium pratense) and Zigzag Clover (T. medium) - A Picture of Genomic Similarities and Differences.</title>
        <authorList>
            <person name="Dluhosova J."/>
            <person name="Istvanek J."/>
            <person name="Nedelnik J."/>
            <person name="Repkova J."/>
        </authorList>
    </citation>
    <scope>NUCLEOTIDE SEQUENCE [LARGE SCALE GENOMIC DNA]</scope>
    <source>
        <strain evidence="2">cv. 10/8</strain>
        <tissue evidence="1">Leaf</tissue>
    </source>
</reference>
<evidence type="ECO:0000313" key="2">
    <source>
        <dbReference type="Proteomes" id="UP000265520"/>
    </source>
</evidence>
<accession>A0A392P4J8</accession>
<dbReference type="AlphaFoldDB" id="A0A392P4J8"/>
<sequence>AHFLPMFRRKCLEKEDGNLNSDAFGQWHAISHGYGGIERNMMEILRPYAPGLVVKRLVRNFVLADQALHVGRECRRAEKLIRWEPPPAGWKGVYI</sequence>
<proteinExistence type="predicted"/>
<dbReference type="Proteomes" id="UP000265520">
    <property type="component" value="Unassembled WGS sequence"/>
</dbReference>
<comment type="caution">
    <text evidence="1">The sequence shown here is derived from an EMBL/GenBank/DDBJ whole genome shotgun (WGS) entry which is preliminary data.</text>
</comment>
<dbReference type="EMBL" id="LXQA010063554">
    <property type="protein sequence ID" value="MCI06927.1"/>
    <property type="molecule type" value="Genomic_DNA"/>
</dbReference>
<name>A0A392P4J8_9FABA</name>
<keyword evidence="2" id="KW-1185">Reference proteome</keyword>
<organism evidence="1 2">
    <name type="scientific">Trifolium medium</name>
    <dbReference type="NCBI Taxonomy" id="97028"/>
    <lineage>
        <taxon>Eukaryota</taxon>
        <taxon>Viridiplantae</taxon>
        <taxon>Streptophyta</taxon>
        <taxon>Embryophyta</taxon>
        <taxon>Tracheophyta</taxon>
        <taxon>Spermatophyta</taxon>
        <taxon>Magnoliopsida</taxon>
        <taxon>eudicotyledons</taxon>
        <taxon>Gunneridae</taxon>
        <taxon>Pentapetalae</taxon>
        <taxon>rosids</taxon>
        <taxon>fabids</taxon>
        <taxon>Fabales</taxon>
        <taxon>Fabaceae</taxon>
        <taxon>Papilionoideae</taxon>
        <taxon>50 kb inversion clade</taxon>
        <taxon>NPAAA clade</taxon>
        <taxon>Hologalegina</taxon>
        <taxon>IRL clade</taxon>
        <taxon>Trifolieae</taxon>
        <taxon>Trifolium</taxon>
    </lineage>
</organism>
<protein>
    <submittedName>
        <fullName evidence="1">Uncharacterized protein</fullName>
    </submittedName>
</protein>
<evidence type="ECO:0000313" key="1">
    <source>
        <dbReference type="EMBL" id="MCI06927.1"/>
    </source>
</evidence>
<feature type="non-terminal residue" evidence="1">
    <location>
        <position position="1"/>
    </location>
</feature>